<proteinExistence type="predicted"/>
<evidence type="ECO:0000313" key="2">
    <source>
        <dbReference type="EMBL" id="KAK9001165.1"/>
    </source>
</evidence>
<evidence type="ECO:0000256" key="1">
    <source>
        <dbReference type="SAM" id="MobiDB-lite"/>
    </source>
</evidence>
<comment type="caution">
    <text evidence="2">The sequence shown here is derived from an EMBL/GenBank/DDBJ whole genome shotgun (WGS) entry which is preliminary data.</text>
</comment>
<sequence>MEAILVDLTWDDEENKSDKHCDEVTNDVGEGRENNDLNEEQLSDSSDNSLENLGSRARQPPTGMHDYVSGEGLSEEDETTNLVMFVENVPILFEIAQKNAKWRATMDAEIETNLVMFVENQTSQASDGHASNVGIRTRRAVIHKPMWFPERPSDEATWILATRSEPLDREATHAVGSGSIQRPMLLQPRHRWLIWTRSEPTTCPSI</sequence>
<dbReference type="EMBL" id="JBBPBN010000036">
    <property type="protein sequence ID" value="KAK9001165.1"/>
    <property type="molecule type" value="Genomic_DNA"/>
</dbReference>
<feature type="compositionally biased region" description="Basic and acidic residues" evidence="1">
    <location>
        <begin position="16"/>
        <end position="35"/>
    </location>
</feature>
<organism evidence="2 3">
    <name type="scientific">Hibiscus sabdariffa</name>
    <name type="common">roselle</name>
    <dbReference type="NCBI Taxonomy" id="183260"/>
    <lineage>
        <taxon>Eukaryota</taxon>
        <taxon>Viridiplantae</taxon>
        <taxon>Streptophyta</taxon>
        <taxon>Embryophyta</taxon>
        <taxon>Tracheophyta</taxon>
        <taxon>Spermatophyta</taxon>
        <taxon>Magnoliopsida</taxon>
        <taxon>eudicotyledons</taxon>
        <taxon>Gunneridae</taxon>
        <taxon>Pentapetalae</taxon>
        <taxon>rosids</taxon>
        <taxon>malvids</taxon>
        <taxon>Malvales</taxon>
        <taxon>Malvaceae</taxon>
        <taxon>Malvoideae</taxon>
        <taxon>Hibiscus</taxon>
    </lineage>
</organism>
<keyword evidence="3" id="KW-1185">Reference proteome</keyword>
<gene>
    <name evidence="2" type="ORF">V6N11_082956</name>
</gene>
<name>A0ABR2QKE1_9ROSI</name>
<feature type="region of interest" description="Disordered" evidence="1">
    <location>
        <begin position="1"/>
        <end position="74"/>
    </location>
</feature>
<protein>
    <submittedName>
        <fullName evidence="2">Uncharacterized protein</fullName>
    </submittedName>
</protein>
<dbReference type="Proteomes" id="UP001396334">
    <property type="component" value="Unassembled WGS sequence"/>
</dbReference>
<feature type="compositionally biased region" description="Low complexity" evidence="1">
    <location>
        <begin position="43"/>
        <end position="53"/>
    </location>
</feature>
<evidence type="ECO:0000313" key="3">
    <source>
        <dbReference type="Proteomes" id="UP001396334"/>
    </source>
</evidence>
<reference evidence="2 3" key="1">
    <citation type="journal article" date="2024" name="G3 (Bethesda)">
        <title>Genome assembly of Hibiscus sabdariffa L. provides insights into metabolisms of medicinal natural products.</title>
        <authorList>
            <person name="Kim T."/>
        </authorList>
    </citation>
    <scope>NUCLEOTIDE SEQUENCE [LARGE SCALE GENOMIC DNA]</scope>
    <source>
        <strain evidence="2">TK-2024</strain>
        <tissue evidence="2">Old leaves</tissue>
    </source>
</reference>
<accession>A0ABR2QKE1</accession>